<evidence type="ECO:0000313" key="1">
    <source>
        <dbReference type="EMBL" id="SDG28857.1"/>
    </source>
</evidence>
<dbReference type="AlphaFoldDB" id="A0A1G7T0L8"/>
<sequence length="903" mass="97857">MKRNYLYKLSQLVLMITFILGVTGCNETLDSLFSDGISEGEQVMFTTSLPSAPATRGTQEEYEEEMKMFQAVNKAYEFTIDMYADGKVVGTGLYSRDTLKTDGTLSPVADETPLYWSSTTVPYAFKAVAGTETLSAVQNTQKDWLQQDRLEGYGYVQLWDEDNKKPTDDLDALNYHTAKEWKALNNQSKMVSDNSDLKKIPLFLQHKRSLISIILKAGEGVSRKALAYDVAENDLSARIYSYSDGAAKPLEIMPLAKEENIHYDKDKNGGAEDSVSTTRYDAIVQPYDYSANPSTDLITKISLSGQHYSFYAQNDYLFADPDNSNKASYKLEPGKRLVITVTLSRDSRKILMSAYVEDWTEEVTNTICDDYGNAGEPIKISNCTELIEFLASDEKNKPGNVALVTNNIDLQDWNSNYNLYCTLNLGGKSIISNHRFLSTLEDAATLQNGTIQIGGIVDAAVAETNKGAIEDVRVTTKDAEAHATAAGVVVNNTGTISKCHSALRVSDGTVDYVGGIAATSLSAESKIAIIDGCTVTNRVDGGSKKGGGIVGMANGYINNNTFEYGITLNQDKDKYKNIVGERNNNHATLNVENNAWPTVDDNSFDENRPNTNAFENPYSGIIDCEDELKESTTSTIYNQDKKRYRLAKDITVSATAGNVKYELDGNGKTISTKAMIFNEVTGIIHNLTVDVIADLTATQDATQATDGIAPLAFAVHGDGAEISNIKVKTLNNTVIKASNPAGVVVWAYDNAIVKNCEVLVNLYANVSTSVTQGSKFTGGIVSTASKTTVTQCIIHSGSKFDGTGASVIYCGGIVGGIENKSNSNNTPELTITDCTSFIILKQDEKHGGILGSANVGASNVTATSKTCQGNWWQDNCNGVGTPTGSDESLIGKRNAITPMEKDF</sequence>
<dbReference type="Gene3D" id="2.160.20.110">
    <property type="match status" value="2"/>
</dbReference>
<dbReference type="Proteomes" id="UP000198779">
    <property type="component" value="Unassembled WGS sequence"/>
</dbReference>
<protein>
    <recommendedName>
        <fullName evidence="3">Fimbrillin-like</fullName>
    </recommendedName>
</protein>
<accession>A0A1G7T0L8</accession>
<dbReference type="RefSeq" id="WP_143010077.1">
    <property type="nucleotide sequence ID" value="NZ_FNCQ01000002.1"/>
</dbReference>
<reference evidence="2" key="1">
    <citation type="submission" date="2016-10" db="EMBL/GenBank/DDBJ databases">
        <authorList>
            <person name="Varghese N."/>
            <person name="Submissions S."/>
        </authorList>
    </citation>
    <scope>NUCLEOTIDE SEQUENCE [LARGE SCALE GENOMIC DNA]</scope>
    <source>
        <strain evidence="2">BP1-148</strain>
    </source>
</reference>
<dbReference type="EMBL" id="FNCQ01000002">
    <property type="protein sequence ID" value="SDG28857.1"/>
    <property type="molecule type" value="Genomic_DNA"/>
</dbReference>
<organism evidence="1 2">
    <name type="scientific">Prevotella communis</name>
    <dbReference type="NCBI Taxonomy" id="2913614"/>
    <lineage>
        <taxon>Bacteria</taxon>
        <taxon>Pseudomonadati</taxon>
        <taxon>Bacteroidota</taxon>
        <taxon>Bacteroidia</taxon>
        <taxon>Bacteroidales</taxon>
        <taxon>Prevotellaceae</taxon>
        <taxon>Prevotella</taxon>
    </lineage>
</organism>
<keyword evidence="2" id="KW-1185">Reference proteome</keyword>
<proteinExistence type="predicted"/>
<name>A0A1G7T0L8_9BACT</name>
<evidence type="ECO:0008006" key="3">
    <source>
        <dbReference type="Google" id="ProtNLM"/>
    </source>
</evidence>
<evidence type="ECO:0000313" key="2">
    <source>
        <dbReference type="Proteomes" id="UP000198779"/>
    </source>
</evidence>
<gene>
    <name evidence="1" type="ORF">SAMN04487901_10278</name>
</gene>
<dbReference type="STRING" id="645274.SAMN04487901_10278"/>
<dbReference type="PROSITE" id="PS51257">
    <property type="entry name" value="PROKAR_LIPOPROTEIN"/>
    <property type="match status" value="1"/>
</dbReference>